<dbReference type="EMBL" id="BKCJ011609375">
    <property type="protein sequence ID" value="GFD43921.1"/>
    <property type="molecule type" value="Genomic_DNA"/>
</dbReference>
<dbReference type="AlphaFoldDB" id="A0A699WGW6"/>
<sequence>SSDDEDVGSHEEGKKSDESDDDRDKGSDNDSDETVKSGAVYKKKKTQMNCIVTSISIREGAYK</sequence>
<evidence type="ECO:0000313" key="2">
    <source>
        <dbReference type="EMBL" id="GFD43921.1"/>
    </source>
</evidence>
<feature type="non-terminal residue" evidence="2">
    <location>
        <position position="1"/>
    </location>
</feature>
<gene>
    <name evidence="2" type="ORF">Tci_915890</name>
</gene>
<reference evidence="2" key="1">
    <citation type="journal article" date="2019" name="Sci. Rep.">
        <title>Draft genome of Tanacetum cinerariifolium, the natural source of mosquito coil.</title>
        <authorList>
            <person name="Yamashiro T."/>
            <person name="Shiraishi A."/>
            <person name="Satake H."/>
            <person name="Nakayama K."/>
        </authorList>
    </citation>
    <scope>NUCLEOTIDE SEQUENCE</scope>
</reference>
<protein>
    <submittedName>
        <fullName evidence="2">Uncharacterized protein</fullName>
    </submittedName>
</protein>
<accession>A0A699WGW6</accession>
<feature type="compositionally biased region" description="Basic and acidic residues" evidence="1">
    <location>
        <begin position="7"/>
        <end position="28"/>
    </location>
</feature>
<proteinExistence type="predicted"/>
<name>A0A699WGW6_TANCI</name>
<feature type="region of interest" description="Disordered" evidence="1">
    <location>
        <begin position="1"/>
        <end position="43"/>
    </location>
</feature>
<evidence type="ECO:0000256" key="1">
    <source>
        <dbReference type="SAM" id="MobiDB-lite"/>
    </source>
</evidence>
<comment type="caution">
    <text evidence="2">The sequence shown here is derived from an EMBL/GenBank/DDBJ whole genome shotgun (WGS) entry which is preliminary data.</text>
</comment>
<organism evidence="2">
    <name type="scientific">Tanacetum cinerariifolium</name>
    <name type="common">Dalmatian daisy</name>
    <name type="synonym">Chrysanthemum cinerariifolium</name>
    <dbReference type="NCBI Taxonomy" id="118510"/>
    <lineage>
        <taxon>Eukaryota</taxon>
        <taxon>Viridiplantae</taxon>
        <taxon>Streptophyta</taxon>
        <taxon>Embryophyta</taxon>
        <taxon>Tracheophyta</taxon>
        <taxon>Spermatophyta</taxon>
        <taxon>Magnoliopsida</taxon>
        <taxon>eudicotyledons</taxon>
        <taxon>Gunneridae</taxon>
        <taxon>Pentapetalae</taxon>
        <taxon>asterids</taxon>
        <taxon>campanulids</taxon>
        <taxon>Asterales</taxon>
        <taxon>Asteraceae</taxon>
        <taxon>Asteroideae</taxon>
        <taxon>Anthemideae</taxon>
        <taxon>Anthemidinae</taxon>
        <taxon>Tanacetum</taxon>
    </lineage>
</organism>